<sequence>MSNELPTDVDYVLSHVERHVGTARWFVILRDSIRKRIQMFLSRRKASGVVAGIPDMILVHHGRCYGFELKTETGTVSQAQNEVHQVWKEDGTPVYLIRSLEEYIAVIETILGKAERSAA</sequence>
<comment type="caution">
    <text evidence="1">The sequence shown here is derived from an EMBL/GenBank/DDBJ whole genome shotgun (WGS) entry which is preliminary data.</text>
</comment>
<proteinExistence type="predicted"/>
<gene>
    <name evidence="1" type="ORF">HX018_14000</name>
</gene>
<dbReference type="Gene3D" id="3.40.1350.10">
    <property type="match status" value="1"/>
</dbReference>
<protein>
    <recommendedName>
        <fullName evidence="3">VRR-NUC domain-containing protein</fullName>
    </recommendedName>
</protein>
<organism evidence="1 2">
    <name type="scientific">Sphingobacterium hotanense</name>
    <dbReference type="NCBI Taxonomy" id="649196"/>
    <lineage>
        <taxon>Bacteria</taxon>
        <taxon>Pseudomonadati</taxon>
        <taxon>Bacteroidota</taxon>
        <taxon>Sphingobacteriia</taxon>
        <taxon>Sphingobacteriales</taxon>
        <taxon>Sphingobacteriaceae</taxon>
        <taxon>Sphingobacterium</taxon>
    </lineage>
</organism>
<reference evidence="1" key="1">
    <citation type="submission" date="2020-06" db="EMBL/GenBank/DDBJ databases">
        <authorList>
            <person name="Dong N."/>
        </authorList>
    </citation>
    <scope>NUCLEOTIDE SEQUENCE</scope>
    <source>
        <strain evidence="1">R1692</strain>
    </source>
</reference>
<evidence type="ECO:0008006" key="3">
    <source>
        <dbReference type="Google" id="ProtNLM"/>
    </source>
</evidence>
<accession>A0ABT7NQF0</accession>
<dbReference type="Proteomes" id="UP001170954">
    <property type="component" value="Unassembled WGS sequence"/>
</dbReference>
<dbReference type="InterPro" id="IPR011856">
    <property type="entry name" value="tRNA_endonuc-like_dom_sf"/>
</dbReference>
<dbReference type="EMBL" id="JACAGK010000044">
    <property type="protein sequence ID" value="MDM1049351.1"/>
    <property type="molecule type" value="Genomic_DNA"/>
</dbReference>
<name>A0ABT7NQF0_9SPHI</name>
<evidence type="ECO:0000313" key="2">
    <source>
        <dbReference type="Proteomes" id="UP001170954"/>
    </source>
</evidence>
<keyword evidence="2" id="KW-1185">Reference proteome</keyword>
<reference evidence="1" key="2">
    <citation type="journal article" date="2022" name="Sci. Total Environ.">
        <title>Prevalence, transmission, and molecular epidemiology of tet(X)-positive bacteria among humans, animals, and environmental niches in China: An epidemiological, and genomic-based study.</title>
        <authorList>
            <person name="Dong N."/>
            <person name="Zeng Y."/>
            <person name="Cai C."/>
            <person name="Sun C."/>
            <person name="Lu J."/>
            <person name="Liu C."/>
            <person name="Zhou H."/>
            <person name="Sun Q."/>
            <person name="Shu L."/>
            <person name="Wang H."/>
            <person name="Wang Y."/>
            <person name="Wang S."/>
            <person name="Wu C."/>
            <person name="Chan E.W."/>
            <person name="Chen G."/>
            <person name="Shen Z."/>
            <person name="Chen S."/>
            <person name="Zhang R."/>
        </authorList>
    </citation>
    <scope>NUCLEOTIDE SEQUENCE</scope>
    <source>
        <strain evidence="1">R1692</strain>
    </source>
</reference>
<evidence type="ECO:0000313" key="1">
    <source>
        <dbReference type="EMBL" id="MDM1049351.1"/>
    </source>
</evidence>